<gene>
    <name evidence="1" type="ORF">KY46_04670</name>
</gene>
<evidence type="ECO:0000313" key="2">
    <source>
        <dbReference type="Proteomes" id="UP000033633"/>
    </source>
</evidence>
<dbReference type="RefSeq" id="WP_046219437.1">
    <property type="nucleotide sequence ID" value="NZ_JWYV01000002.1"/>
</dbReference>
<dbReference type="Proteomes" id="UP000033633">
    <property type="component" value="Unassembled WGS sequence"/>
</dbReference>
<dbReference type="PATRIC" id="fig|265726.11.peg.2297"/>
<dbReference type="STRING" id="265726.KY46_04670"/>
<accession>A0A0F5VFY0</accession>
<sequence length="209" mass="23202">MNQNNANKLTLMHIDRDHPLREKTEFYVASRYASAFQARINTFMPDFLALVDAQNQLLSVCGYQSAGTGPLFLEQYLDQPADRLMSEKLGLTVSRCELIEFGQLAAFSNGMSSLHFTLIARYLVNLGYHWCIFTATGPLQAMMRRLGLTPHILADASADRIPDAEKIWGTYYCHQPRISGGNLAAGLQTLTRRQQTSLSAISSPQGGQA</sequence>
<dbReference type="Pfam" id="PF12261">
    <property type="entry name" value="T_hemolysin"/>
    <property type="match status" value="1"/>
</dbReference>
<dbReference type="AlphaFoldDB" id="A0A0F5VFY0"/>
<keyword evidence="2" id="KW-1185">Reference proteome</keyword>
<name>A0A0F5VFY0_9GAMM</name>
<comment type="caution">
    <text evidence="1">The sequence shown here is derived from an EMBL/GenBank/DDBJ whole genome shotgun (WGS) entry which is preliminary data.</text>
</comment>
<proteinExistence type="predicted"/>
<organism evidence="1 2">
    <name type="scientific">Photobacterium halotolerans</name>
    <dbReference type="NCBI Taxonomy" id="265726"/>
    <lineage>
        <taxon>Bacteria</taxon>
        <taxon>Pseudomonadati</taxon>
        <taxon>Pseudomonadota</taxon>
        <taxon>Gammaproteobacteria</taxon>
        <taxon>Vibrionales</taxon>
        <taxon>Vibrionaceae</taxon>
        <taxon>Photobacterium</taxon>
    </lineage>
</organism>
<evidence type="ECO:0008006" key="3">
    <source>
        <dbReference type="Google" id="ProtNLM"/>
    </source>
</evidence>
<protein>
    <recommendedName>
        <fullName evidence="3">Delta-VPH</fullName>
    </recommendedName>
</protein>
<dbReference type="InterPro" id="IPR022050">
    <property type="entry name" value="T_hemolysin"/>
</dbReference>
<dbReference type="OrthoDB" id="7432757at2"/>
<dbReference type="EMBL" id="JWYV01000002">
    <property type="protein sequence ID" value="KKD01066.1"/>
    <property type="molecule type" value="Genomic_DNA"/>
</dbReference>
<evidence type="ECO:0000313" key="1">
    <source>
        <dbReference type="EMBL" id="KKD01066.1"/>
    </source>
</evidence>
<reference evidence="1 2" key="1">
    <citation type="submission" date="2014-12" db="EMBL/GenBank/DDBJ databases">
        <title>Mercury Reductase activity and rhizosphere competence traits in the genome of root associated Photobacterium halotolerans MELD1.</title>
        <authorList>
            <person name="Mathew D.C."/>
            <person name="Huang C.-C."/>
        </authorList>
    </citation>
    <scope>NUCLEOTIDE SEQUENCE [LARGE SCALE GENOMIC DNA]</scope>
    <source>
        <strain evidence="1 2">MELD1</strain>
    </source>
</reference>